<name>A0A4Q1CJC4_9BACT</name>
<organism evidence="3 4">
    <name type="scientific">Lacibacter luteus</name>
    <dbReference type="NCBI Taxonomy" id="2508719"/>
    <lineage>
        <taxon>Bacteria</taxon>
        <taxon>Pseudomonadati</taxon>
        <taxon>Bacteroidota</taxon>
        <taxon>Chitinophagia</taxon>
        <taxon>Chitinophagales</taxon>
        <taxon>Chitinophagaceae</taxon>
        <taxon>Lacibacter</taxon>
    </lineage>
</organism>
<feature type="compositionally biased region" description="Basic and acidic residues" evidence="1">
    <location>
        <begin position="183"/>
        <end position="194"/>
    </location>
</feature>
<feature type="chain" id="PRO_5020819779" evidence="2">
    <location>
        <begin position="22"/>
        <end position="204"/>
    </location>
</feature>
<evidence type="ECO:0000256" key="1">
    <source>
        <dbReference type="SAM" id="MobiDB-lite"/>
    </source>
</evidence>
<keyword evidence="2" id="KW-0732">Signal</keyword>
<feature type="region of interest" description="Disordered" evidence="1">
    <location>
        <begin position="183"/>
        <end position="204"/>
    </location>
</feature>
<proteinExistence type="predicted"/>
<evidence type="ECO:0000313" key="3">
    <source>
        <dbReference type="EMBL" id="RXK60751.1"/>
    </source>
</evidence>
<sequence>MNKNRMLFICIICCLSLTAFSQKSSFTTIRPDLEKVINDYPNQFALIKGEQNQAEPNIIEYSSKVEMKGAVETKIIGFPANKKINWLWEAKLFVTEDINELKKQYKAYYNDILGKSLFSKGANNSIRPSNTYSAPSEELRLWSNQFHINDATGEFSKLVIDLIAEYQNFEWVVYLRVYDKEKDEEMRPSKDTNDPWRYGTNKNQ</sequence>
<dbReference type="EMBL" id="SDHW01000002">
    <property type="protein sequence ID" value="RXK60751.1"/>
    <property type="molecule type" value="Genomic_DNA"/>
</dbReference>
<accession>A0A4Q1CJC4</accession>
<comment type="caution">
    <text evidence="3">The sequence shown here is derived from an EMBL/GenBank/DDBJ whole genome shotgun (WGS) entry which is preliminary data.</text>
</comment>
<dbReference type="RefSeq" id="WP_129130712.1">
    <property type="nucleotide sequence ID" value="NZ_SDHW01000002.1"/>
</dbReference>
<dbReference type="AlphaFoldDB" id="A0A4Q1CJC4"/>
<protein>
    <submittedName>
        <fullName evidence="3">Uncharacterized protein</fullName>
    </submittedName>
</protein>
<reference evidence="3 4" key="1">
    <citation type="submission" date="2019-01" db="EMBL/GenBank/DDBJ databases">
        <title>Lacibacter sp. strain TTM-7.</title>
        <authorList>
            <person name="Chen W.-M."/>
        </authorList>
    </citation>
    <scope>NUCLEOTIDE SEQUENCE [LARGE SCALE GENOMIC DNA]</scope>
    <source>
        <strain evidence="3 4">TTM-7</strain>
    </source>
</reference>
<gene>
    <name evidence="3" type="ORF">ESA94_09820</name>
</gene>
<feature type="signal peptide" evidence="2">
    <location>
        <begin position="1"/>
        <end position="21"/>
    </location>
</feature>
<dbReference type="OrthoDB" id="657257at2"/>
<evidence type="ECO:0000256" key="2">
    <source>
        <dbReference type="SAM" id="SignalP"/>
    </source>
</evidence>
<keyword evidence="4" id="KW-1185">Reference proteome</keyword>
<dbReference type="Proteomes" id="UP000290204">
    <property type="component" value="Unassembled WGS sequence"/>
</dbReference>
<evidence type="ECO:0000313" key="4">
    <source>
        <dbReference type="Proteomes" id="UP000290204"/>
    </source>
</evidence>